<reference evidence="3 4" key="1">
    <citation type="submission" date="2018-02" db="EMBL/GenBank/DDBJ databases">
        <title>Genome sequence of Desulfovibrio carbinolicus DSM 3852.</title>
        <authorList>
            <person name="Wilbanks E."/>
            <person name="Skennerton C.T."/>
            <person name="Orphan V.J."/>
        </authorList>
    </citation>
    <scope>NUCLEOTIDE SEQUENCE [LARGE SCALE GENOMIC DNA]</scope>
    <source>
        <strain evidence="3 4">DSM 3852</strain>
    </source>
</reference>
<dbReference type="OrthoDB" id="9815602at2"/>
<protein>
    <submittedName>
        <fullName evidence="3">Nitrate ABC transporter substrate-binding protein</fullName>
    </submittedName>
</protein>
<evidence type="ECO:0000256" key="1">
    <source>
        <dbReference type="SAM" id="SignalP"/>
    </source>
</evidence>
<dbReference type="PANTHER" id="PTHR30024">
    <property type="entry name" value="ALIPHATIC SULFONATES-BINDING PROTEIN-RELATED"/>
    <property type="match status" value="1"/>
</dbReference>
<accession>A0A4V0YRC9</accession>
<dbReference type="InterPro" id="IPR015168">
    <property type="entry name" value="SsuA/THI5"/>
</dbReference>
<dbReference type="RefSeq" id="WP_129355678.1">
    <property type="nucleotide sequence ID" value="NZ_CP026538.1"/>
</dbReference>
<keyword evidence="1" id="KW-0732">Signal</keyword>
<sequence>MPIAALAAFVLSLFLAVPALAADPTPLKVGYIPVGDCLQYYVAEEEGYFAAEGLAVAGAAMKGGAVIAPAVEGGELAIGWSNTVSIILAHAKGFDFAFLAPGAEGVAGANDVHALLVPADSPLTSVAGLAGKTVAINTLGNINEAAMRALAQKAGIAPDAIRLVEVPFPDMAGAMAKGSVQAALTLEPFVTDAVSRGAAKVLDPSPHAAFGSPYLIGGWFAKKAWIKDHPAQATAFARAVAKAAAFIDANPEKARQILSQRTKLAPELAAKIVLPRFPQRLDPKALSGVIDVSARFGLLAKPFPAAEILDAPAQ</sequence>
<dbReference type="SUPFAM" id="SSF53850">
    <property type="entry name" value="Periplasmic binding protein-like II"/>
    <property type="match status" value="1"/>
</dbReference>
<dbReference type="Proteomes" id="UP000293296">
    <property type="component" value="Chromosome"/>
</dbReference>
<evidence type="ECO:0000259" key="2">
    <source>
        <dbReference type="Pfam" id="PF09084"/>
    </source>
</evidence>
<feature type="chain" id="PRO_5020692429" evidence="1">
    <location>
        <begin position="22"/>
        <end position="314"/>
    </location>
</feature>
<dbReference type="EMBL" id="CP026538">
    <property type="protein sequence ID" value="QAZ69362.1"/>
    <property type="molecule type" value="Genomic_DNA"/>
</dbReference>
<keyword evidence="4" id="KW-1185">Reference proteome</keyword>
<dbReference type="KEGG" id="dcb:C3Y92_19815"/>
<feature type="signal peptide" evidence="1">
    <location>
        <begin position="1"/>
        <end position="21"/>
    </location>
</feature>
<dbReference type="Pfam" id="PF09084">
    <property type="entry name" value="NMT1"/>
    <property type="match status" value="1"/>
</dbReference>
<evidence type="ECO:0000313" key="4">
    <source>
        <dbReference type="Proteomes" id="UP000293296"/>
    </source>
</evidence>
<name>A0A4V0YRC9_9BACT</name>
<dbReference type="AlphaFoldDB" id="A0A4V0YRC9"/>
<evidence type="ECO:0000313" key="3">
    <source>
        <dbReference type="EMBL" id="QAZ69362.1"/>
    </source>
</evidence>
<organism evidence="3 4">
    <name type="scientific">Solidesulfovibrio carbinolicus</name>
    <dbReference type="NCBI Taxonomy" id="296842"/>
    <lineage>
        <taxon>Bacteria</taxon>
        <taxon>Pseudomonadati</taxon>
        <taxon>Thermodesulfobacteriota</taxon>
        <taxon>Desulfovibrionia</taxon>
        <taxon>Desulfovibrionales</taxon>
        <taxon>Desulfovibrionaceae</taxon>
        <taxon>Solidesulfovibrio</taxon>
    </lineage>
</organism>
<proteinExistence type="predicted"/>
<dbReference type="Gene3D" id="3.40.190.10">
    <property type="entry name" value="Periplasmic binding protein-like II"/>
    <property type="match status" value="2"/>
</dbReference>
<feature type="domain" description="SsuA/THI5-like" evidence="2">
    <location>
        <begin position="38"/>
        <end position="254"/>
    </location>
</feature>
<gene>
    <name evidence="3" type="ORF">C3Y92_19815</name>
</gene>